<evidence type="ECO:0000259" key="1">
    <source>
        <dbReference type="Pfam" id="PF02589"/>
    </source>
</evidence>
<dbReference type="Pfam" id="PF02589">
    <property type="entry name" value="LUD_dom"/>
    <property type="match status" value="1"/>
</dbReference>
<dbReference type="PANTHER" id="PTHR36179">
    <property type="entry name" value="LUD_DOM DOMAIN-CONTAINING PROTEIN"/>
    <property type="match status" value="1"/>
</dbReference>
<keyword evidence="3" id="KW-1185">Reference proteome</keyword>
<dbReference type="RefSeq" id="WP_274372926.1">
    <property type="nucleotide sequence ID" value="NZ_CP072943.1"/>
</dbReference>
<protein>
    <submittedName>
        <fullName evidence="2">Lactate utilization protein</fullName>
    </submittedName>
</protein>
<evidence type="ECO:0000313" key="3">
    <source>
        <dbReference type="Proteomes" id="UP000671879"/>
    </source>
</evidence>
<sequence>MDKERAKWQTVRDEHAENLGRSVVHRLETKGFEARYAATAEEARQMILSLIPDGASVGIPGSVTLRELGLVELLAERGHPVFQHWDPSLKPEEKSRRLQEELSSDVFLSGSNAVTLDGTIVNIDGTGNRVAGLAWGDNRLVIVVGINKICHDLDEALHRVRDVATPPNTQRLKMATPCAATGFCSDCNSPQRVCRAVLILERAPFGRDAHVIVVGEALGF</sequence>
<gene>
    <name evidence="2" type="ORF">KAR29_10395</name>
</gene>
<dbReference type="Proteomes" id="UP000671879">
    <property type="component" value="Chromosome"/>
</dbReference>
<dbReference type="PIRSF" id="PIRSF020269">
    <property type="entry name" value="DUF1121"/>
    <property type="match status" value="1"/>
</dbReference>
<dbReference type="KEGG" id="aram:KAR29_10395"/>
<dbReference type="EMBL" id="CP072943">
    <property type="protein sequence ID" value="QTX31746.1"/>
    <property type="molecule type" value="Genomic_DNA"/>
</dbReference>
<dbReference type="PANTHER" id="PTHR36179:SF2">
    <property type="entry name" value="LUD DOMAIN-CONTAINING PROTEIN"/>
    <property type="match status" value="1"/>
</dbReference>
<accession>A0A9Q7APE7</accession>
<dbReference type="InterPro" id="IPR003741">
    <property type="entry name" value="LUD_dom"/>
</dbReference>
<feature type="domain" description="LUD" evidence="1">
    <location>
        <begin position="23"/>
        <end position="214"/>
    </location>
</feature>
<reference evidence="3" key="1">
    <citation type="submission" date="2021-04" db="EMBL/GenBank/DDBJ databases">
        <title>A novel Synergistetes isolate from a pyrite-forming mixed culture.</title>
        <authorList>
            <person name="Bunk B."/>
            <person name="Sproer C."/>
            <person name="Spring S."/>
            <person name="Pester M."/>
        </authorList>
    </citation>
    <scope>NUCLEOTIDE SEQUENCE [LARGE SCALE GENOMIC DNA]</scope>
    <source>
        <strain evidence="3">J.5.4.2-T.3.5.2</strain>
    </source>
</reference>
<proteinExistence type="predicted"/>
<name>A0A9Q7APE7_9BACT</name>
<evidence type="ECO:0000313" key="2">
    <source>
        <dbReference type="EMBL" id="QTX31746.1"/>
    </source>
</evidence>
<organism evidence="2 3">
    <name type="scientific">Aminithiophilus ramosus</name>
    <dbReference type="NCBI Taxonomy" id="3029084"/>
    <lineage>
        <taxon>Bacteria</taxon>
        <taxon>Thermotogati</taxon>
        <taxon>Synergistota</taxon>
        <taxon>Synergistia</taxon>
        <taxon>Synergistales</taxon>
        <taxon>Aminithiophilaceae</taxon>
        <taxon>Aminithiophilus</taxon>
    </lineage>
</organism>
<dbReference type="InterPro" id="IPR009501">
    <property type="entry name" value="UCP020269"/>
</dbReference>
<dbReference type="AlphaFoldDB" id="A0A9Q7APE7"/>